<reference evidence="3 4" key="1">
    <citation type="submission" date="2016-03" db="EMBL/GenBank/DDBJ databases">
        <title>Cyphomyrmex costatus WGS genome.</title>
        <authorList>
            <person name="Nygaard S."/>
            <person name="Hu H."/>
            <person name="Boomsma J."/>
            <person name="Zhang G."/>
        </authorList>
    </citation>
    <scope>NUCLEOTIDE SEQUENCE [LARGE SCALE GENOMIC DNA]</scope>
    <source>
        <strain evidence="3">MS0001</strain>
        <tissue evidence="3">Whole body</tissue>
    </source>
</reference>
<proteinExistence type="predicted"/>
<dbReference type="Gene3D" id="3.40.1440.10">
    <property type="entry name" value="GIY-YIG endonuclease"/>
    <property type="match status" value="1"/>
</dbReference>
<dbReference type="InterPro" id="IPR058912">
    <property type="entry name" value="HTH_animal"/>
</dbReference>
<dbReference type="Pfam" id="PF13843">
    <property type="entry name" value="DDE_Tnp_1_7"/>
    <property type="match status" value="1"/>
</dbReference>
<feature type="domain" description="Helix-turn-helix" evidence="2">
    <location>
        <begin position="186"/>
        <end position="245"/>
    </location>
</feature>
<dbReference type="SUPFAM" id="SSF82771">
    <property type="entry name" value="GIY-YIG endonuclease"/>
    <property type="match status" value="1"/>
</dbReference>
<feature type="domain" description="PiggyBac transposable element-derived protein" evidence="1">
    <location>
        <begin position="14"/>
        <end position="99"/>
    </location>
</feature>
<dbReference type="CDD" id="cd10442">
    <property type="entry name" value="GIY-YIG_PLEs"/>
    <property type="match status" value="1"/>
</dbReference>
<evidence type="ECO:0000313" key="4">
    <source>
        <dbReference type="Proteomes" id="UP000078542"/>
    </source>
</evidence>
<dbReference type="AlphaFoldDB" id="A0A151IHL6"/>
<evidence type="ECO:0000259" key="2">
    <source>
        <dbReference type="Pfam" id="PF26215"/>
    </source>
</evidence>
<dbReference type="InterPro" id="IPR035901">
    <property type="entry name" value="GIY-YIG_endonuc_sf"/>
</dbReference>
<evidence type="ECO:0000259" key="1">
    <source>
        <dbReference type="Pfam" id="PF13843"/>
    </source>
</evidence>
<name>A0A151IHL6_9HYME</name>
<organism evidence="3 4">
    <name type="scientific">Cyphomyrmex costatus</name>
    <dbReference type="NCBI Taxonomy" id="456900"/>
    <lineage>
        <taxon>Eukaryota</taxon>
        <taxon>Metazoa</taxon>
        <taxon>Ecdysozoa</taxon>
        <taxon>Arthropoda</taxon>
        <taxon>Hexapoda</taxon>
        <taxon>Insecta</taxon>
        <taxon>Pterygota</taxon>
        <taxon>Neoptera</taxon>
        <taxon>Endopterygota</taxon>
        <taxon>Hymenoptera</taxon>
        <taxon>Apocrita</taxon>
        <taxon>Aculeata</taxon>
        <taxon>Formicoidea</taxon>
        <taxon>Formicidae</taxon>
        <taxon>Myrmicinae</taxon>
        <taxon>Cyphomyrmex</taxon>
    </lineage>
</organism>
<protein>
    <submittedName>
        <fullName evidence="3">Uncharacterized protein</fullName>
    </submittedName>
</protein>
<dbReference type="PANTHER" id="PTHR46599:SF6">
    <property type="entry name" value="DUAL SPECIFICITY PHOSPHATASE 26"/>
    <property type="match status" value="1"/>
</dbReference>
<dbReference type="Pfam" id="PF26215">
    <property type="entry name" value="HTH_animal"/>
    <property type="match status" value="1"/>
</dbReference>
<accession>A0A151IHL6</accession>
<dbReference type="Proteomes" id="UP000078542">
    <property type="component" value="Unassembled WGS sequence"/>
</dbReference>
<dbReference type="EMBL" id="KQ977586">
    <property type="protein sequence ID" value="KYN01690.1"/>
    <property type="molecule type" value="Genomic_DNA"/>
</dbReference>
<dbReference type="STRING" id="456900.A0A151IHL6"/>
<dbReference type="InterPro" id="IPR029526">
    <property type="entry name" value="PGBD"/>
</dbReference>
<gene>
    <name evidence="3" type="ORF">ALC62_07519</name>
</gene>
<sequence length="402" mass="47127">MEMKLASKNPPETKFCHTKDITLLSHTPKKNKIVLVASTYLHTREITDGKPNIILHYNATKGGTDTFGQLCHAYSVARRTNKWPMRIFFGMLDQAAVNSRIMWRLKVTDAQESTTAIIVLKKLVAHLTHLILHQRLTGQFLRKKLQIGIKNILQSDHNPEMDDLETISFDPARRCVLCDRKKCSGRYLSFYSNHPKCIKRGIVYGLVDRAILLSHPSFFYKNIYLCIEMLIVNSYPLDYIFNIINRRIKCLIERCKVNFDNSEFSLNKNRNCRDCDSTYVGQTKRQLQTRIKEHRNNIRMDSSKHSVISQHIIDYGHSFDWENVDIMDVEHNYKKRLISEMLHIKEQSKGLNYMRDTELLSESYISILMRFRHGNIRTFKILLLTNYNLIFSCIKLMFPISL</sequence>
<keyword evidence="4" id="KW-1185">Reference proteome</keyword>
<dbReference type="PANTHER" id="PTHR46599">
    <property type="entry name" value="PIGGYBAC TRANSPOSABLE ELEMENT-DERIVED PROTEIN 4"/>
    <property type="match status" value="1"/>
</dbReference>
<evidence type="ECO:0000313" key="3">
    <source>
        <dbReference type="EMBL" id="KYN01690.1"/>
    </source>
</evidence>